<dbReference type="PROSITE" id="PS50041">
    <property type="entry name" value="C_TYPE_LECTIN_2"/>
    <property type="match status" value="1"/>
</dbReference>
<keyword evidence="4" id="KW-1185">Reference proteome</keyword>
<dbReference type="InterPro" id="IPR016186">
    <property type="entry name" value="C-type_lectin-like/link_sf"/>
</dbReference>
<feature type="chain" id="PRO_5041404311" description="C-type lectin domain-containing protein" evidence="1">
    <location>
        <begin position="22"/>
        <end position="175"/>
    </location>
</feature>
<dbReference type="InterPro" id="IPR016187">
    <property type="entry name" value="CTDL_fold"/>
</dbReference>
<reference evidence="3" key="1">
    <citation type="submission" date="2023-07" db="EMBL/GenBank/DDBJ databases">
        <authorList>
            <consortium name="CYATHOMIX"/>
        </authorList>
    </citation>
    <scope>NUCLEOTIDE SEQUENCE</scope>
    <source>
        <strain evidence="3">N/A</strain>
    </source>
</reference>
<protein>
    <recommendedName>
        <fullName evidence="2">C-type lectin domain-containing protein</fullName>
    </recommendedName>
</protein>
<dbReference type="AlphaFoldDB" id="A0AA36H094"/>
<feature type="domain" description="C-type lectin" evidence="2">
    <location>
        <begin position="32"/>
        <end position="163"/>
    </location>
</feature>
<dbReference type="SUPFAM" id="SSF56436">
    <property type="entry name" value="C-type lectin-like"/>
    <property type="match status" value="1"/>
</dbReference>
<keyword evidence="1" id="KW-0732">Signal</keyword>
<dbReference type="InterPro" id="IPR001304">
    <property type="entry name" value="C-type_lectin-like"/>
</dbReference>
<evidence type="ECO:0000313" key="3">
    <source>
        <dbReference type="EMBL" id="CAJ0601532.1"/>
    </source>
</evidence>
<dbReference type="Proteomes" id="UP001176961">
    <property type="component" value="Unassembled WGS sequence"/>
</dbReference>
<name>A0AA36H094_CYLNA</name>
<comment type="caution">
    <text evidence="3">The sequence shown here is derived from an EMBL/GenBank/DDBJ whole genome shotgun (WGS) entry which is preliminary data.</text>
</comment>
<evidence type="ECO:0000313" key="4">
    <source>
        <dbReference type="Proteomes" id="UP001176961"/>
    </source>
</evidence>
<dbReference type="SMART" id="SM00034">
    <property type="entry name" value="CLECT"/>
    <property type="match status" value="1"/>
</dbReference>
<dbReference type="Gene3D" id="3.10.100.10">
    <property type="entry name" value="Mannose-Binding Protein A, subunit A"/>
    <property type="match status" value="1"/>
</dbReference>
<dbReference type="InterPro" id="IPR050111">
    <property type="entry name" value="C-type_lectin/snaclec_domain"/>
</dbReference>
<sequence>MPMSKTPLISVFLVLYCTTIGNPECTCDSLPYSTGGFRYQRSCNKTFDEAEKYCIDLKGHLASIHSEEENNVVHKMSEIYQNYTSYSHFTWIGLRRKGDTWEWTDGTPLDFTKWSAKEPNNYMNLDENCVQMYTGQLSTWKPNTGDFEWNDVNCEKKMLFFVCKMKKQIIKSRKI</sequence>
<accession>A0AA36H094</accession>
<feature type="signal peptide" evidence="1">
    <location>
        <begin position="1"/>
        <end position="21"/>
    </location>
</feature>
<evidence type="ECO:0000256" key="1">
    <source>
        <dbReference type="SAM" id="SignalP"/>
    </source>
</evidence>
<evidence type="ECO:0000259" key="2">
    <source>
        <dbReference type="PROSITE" id="PS50041"/>
    </source>
</evidence>
<proteinExistence type="predicted"/>
<dbReference type="Pfam" id="PF00059">
    <property type="entry name" value="Lectin_C"/>
    <property type="match status" value="1"/>
</dbReference>
<dbReference type="EMBL" id="CATQJL010000305">
    <property type="protein sequence ID" value="CAJ0601532.1"/>
    <property type="molecule type" value="Genomic_DNA"/>
</dbReference>
<dbReference type="PANTHER" id="PTHR22803">
    <property type="entry name" value="MANNOSE, PHOSPHOLIPASE, LECTIN RECEPTOR RELATED"/>
    <property type="match status" value="1"/>
</dbReference>
<organism evidence="3 4">
    <name type="scientific">Cylicocyclus nassatus</name>
    <name type="common">Nematode worm</name>
    <dbReference type="NCBI Taxonomy" id="53992"/>
    <lineage>
        <taxon>Eukaryota</taxon>
        <taxon>Metazoa</taxon>
        <taxon>Ecdysozoa</taxon>
        <taxon>Nematoda</taxon>
        <taxon>Chromadorea</taxon>
        <taxon>Rhabditida</taxon>
        <taxon>Rhabditina</taxon>
        <taxon>Rhabditomorpha</taxon>
        <taxon>Strongyloidea</taxon>
        <taxon>Strongylidae</taxon>
        <taxon>Cylicocyclus</taxon>
    </lineage>
</organism>
<gene>
    <name evidence="3" type="ORF">CYNAS_LOCUS13515</name>
</gene>